<keyword evidence="1" id="KW-1133">Transmembrane helix</keyword>
<dbReference type="AlphaFoldDB" id="A0A6L8LQD4"/>
<keyword evidence="3" id="KW-1185">Reference proteome</keyword>
<comment type="caution">
    <text evidence="2">The sequence shown here is derived from an EMBL/GenBank/DDBJ whole genome shotgun (WGS) entry which is preliminary data.</text>
</comment>
<sequence length="780" mass="90307">MDRLSITTHLIAVLTAFSAFTMPIALEVLNRVKNRYGSAHYMDSIEQIMGFKIQLLFRELIVTLIALISFTFFAYSVDKTLFKDSYVLFTEFLFSLITSALLVKEFKFIKTVFLATRSDNLVTEHLISKLRTKNNTNHSEEVELLVQIACYNIEHTAITSDKSTENRLFELIEKTCVNQDCSIDTVTIKRLVDGLAATLTSARNTNSRDKYVSLQRDYGRLLVLFFDRKMKDYDVFEMFSRRFYEESIKELNTGQYWLLRADFLISIHTWDIQNPQTIAFIDSHVRRLIYFLVDKKPELLPELIDNYRNFISFESHFDNDIYELSQLFGSYNSAHFEEMSSFTETHKELLTTNPQDYINHFILLLDKYVQDVLTPSVSEPRREEIKRITVEYEQRMVSEIIKEVGENAAKITAQYTLRALANKSQWSCILDCHESFSPAHSRACRLGVNLLPASLNSMIQQLGKPQGYSSLNSEELSHAYVRAVPILVMYAVYSWRIQNLDKNLHACISAITSSLSMGEKSIQIANRMLNELKLATYYAKSPVYAKAFCNHFDIKHEEADFNSVVIPILREIQKYLNNQLIEIRKSQPLSKAIKQSYIDGILMKGQDLANKFPLFSFVSLSKDKQEPFKLPSYSYGRERFLDNTGVGYGTSSYRFIESIYNTIALTIITQKGSSLSELEFEDLEHNHLLVMTHNDWQNFTSSKDINDYRDVKRHLVFSDEPLDAFYVYDTKESPALVTLYNPEISQKLTPLDENMGNAFEFEFIDKEGEVTVKVDAHIYY</sequence>
<feature type="transmembrane region" description="Helical" evidence="1">
    <location>
        <begin position="6"/>
        <end position="26"/>
    </location>
</feature>
<keyword evidence="1" id="KW-0812">Transmembrane</keyword>
<evidence type="ECO:0000313" key="3">
    <source>
        <dbReference type="Proteomes" id="UP000478571"/>
    </source>
</evidence>
<accession>A0A6L8LQD4</accession>
<protein>
    <submittedName>
        <fullName evidence="2">Uncharacterized protein</fullName>
    </submittedName>
</protein>
<dbReference type="RefSeq" id="WP_160926523.1">
    <property type="nucleotide sequence ID" value="NZ_WWEU01000001.1"/>
</dbReference>
<keyword evidence="1" id="KW-0472">Membrane</keyword>
<reference evidence="2 3" key="1">
    <citation type="submission" date="2020-01" db="EMBL/GenBank/DDBJ databases">
        <title>Draft Genome Sequence of Vibrio sp. strain OCN044, Isolated from a Healthy Coral at Palmyra Atoll.</title>
        <authorList>
            <person name="Videau P."/>
            <person name="Loughran R."/>
            <person name="Esquivel A."/>
            <person name="Deadmond M."/>
            <person name="Paddock B.E."/>
            <person name="Saw J.H."/>
            <person name="Ushijima B."/>
        </authorList>
    </citation>
    <scope>NUCLEOTIDE SEQUENCE [LARGE SCALE GENOMIC DNA]</scope>
    <source>
        <strain evidence="2 3">OCN044</strain>
    </source>
</reference>
<dbReference type="Proteomes" id="UP000478571">
    <property type="component" value="Unassembled WGS sequence"/>
</dbReference>
<organism evidence="2 3">
    <name type="scientific">Vibrio tetraodonis subsp. pristinus</name>
    <dbReference type="NCBI Taxonomy" id="2695891"/>
    <lineage>
        <taxon>Bacteria</taxon>
        <taxon>Pseudomonadati</taxon>
        <taxon>Pseudomonadota</taxon>
        <taxon>Gammaproteobacteria</taxon>
        <taxon>Vibrionales</taxon>
        <taxon>Vibrionaceae</taxon>
        <taxon>Vibrio</taxon>
    </lineage>
</organism>
<gene>
    <name evidence="2" type="ORF">GTG28_02150</name>
</gene>
<dbReference type="EMBL" id="WWEU01000001">
    <property type="protein sequence ID" value="MYM58015.1"/>
    <property type="molecule type" value="Genomic_DNA"/>
</dbReference>
<evidence type="ECO:0000313" key="2">
    <source>
        <dbReference type="EMBL" id="MYM58015.1"/>
    </source>
</evidence>
<evidence type="ECO:0000256" key="1">
    <source>
        <dbReference type="SAM" id="Phobius"/>
    </source>
</evidence>
<name>A0A6L8LQD4_9VIBR</name>
<feature type="transmembrane region" description="Helical" evidence="1">
    <location>
        <begin position="55"/>
        <end position="74"/>
    </location>
</feature>
<proteinExistence type="predicted"/>